<comment type="caution">
    <text evidence="4">The sequence shown here is derived from an EMBL/GenBank/DDBJ whole genome shotgun (WGS) entry which is preliminary data.</text>
</comment>
<dbReference type="GO" id="GO:0047617">
    <property type="term" value="F:fatty acyl-CoA hydrolase activity"/>
    <property type="evidence" value="ECO:0007669"/>
    <property type="project" value="InterPro"/>
</dbReference>
<reference evidence="4" key="1">
    <citation type="submission" date="2021-02" db="EMBL/GenBank/DDBJ databases">
        <title>Infant gut strain persistence is associated with maternal origin, phylogeny, and functional potential including surface adhesion and iron acquisition.</title>
        <authorList>
            <person name="Lou Y.C."/>
        </authorList>
    </citation>
    <scope>NUCLEOTIDE SEQUENCE</scope>
    <source>
        <strain evidence="4">L2_039_000G1_dasL2_039_000G1_concoct_11</strain>
    </source>
</reference>
<accession>A0A943YY49</accession>
<dbReference type="InterPro" id="IPR039298">
    <property type="entry name" value="ACOT13"/>
</dbReference>
<organism evidence="4 5">
    <name type="scientific">Slackia piriformis</name>
    <dbReference type="NCBI Taxonomy" id="626934"/>
    <lineage>
        <taxon>Bacteria</taxon>
        <taxon>Bacillati</taxon>
        <taxon>Actinomycetota</taxon>
        <taxon>Coriobacteriia</taxon>
        <taxon>Eggerthellales</taxon>
        <taxon>Eggerthellaceae</taxon>
        <taxon>Slackia</taxon>
    </lineage>
</organism>
<evidence type="ECO:0000313" key="5">
    <source>
        <dbReference type="Proteomes" id="UP000727506"/>
    </source>
</evidence>
<protein>
    <submittedName>
        <fullName evidence="4">PaaI family thioesterase</fullName>
    </submittedName>
</protein>
<evidence type="ECO:0000256" key="1">
    <source>
        <dbReference type="ARBA" id="ARBA00008324"/>
    </source>
</evidence>
<proteinExistence type="inferred from homology"/>
<dbReference type="EMBL" id="JAGZSV010000088">
    <property type="protein sequence ID" value="MBS6940936.1"/>
    <property type="molecule type" value="Genomic_DNA"/>
</dbReference>
<evidence type="ECO:0000313" key="4">
    <source>
        <dbReference type="EMBL" id="MBS6940936.1"/>
    </source>
</evidence>
<gene>
    <name evidence="4" type="ORF">KH142_05565</name>
</gene>
<keyword evidence="2" id="KW-0378">Hydrolase</keyword>
<dbReference type="CDD" id="cd03443">
    <property type="entry name" value="PaaI_thioesterase"/>
    <property type="match status" value="1"/>
</dbReference>
<dbReference type="Gene3D" id="3.10.129.10">
    <property type="entry name" value="Hotdog Thioesterase"/>
    <property type="match status" value="1"/>
</dbReference>
<dbReference type="Proteomes" id="UP000727506">
    <property type="component" value="Unassembled WGS sequence"/>
</dbReference>
<dbReference type="SUPFAM" id="SSF54637">
    <property type="entry name" value="Thioesterase/thiol ester dehydrase-isomerase"/>
    <property type="match status" value="1"/>
</dbReference>
<dbReference type="Pfam" id="PF03061">
    <property type="entry name" value="4HBT"/>
    <property type="match status" value="1"/>
</dbReference>
<dbReference type="PANTHER" id="PTHR21660:SF1">
    <property type="entry name" value="ACYL-COENZYME A THIOESTERASE 13"/>
    <property type="match status" value="1"/>
</dbReference>
<dbReference type="PANTHER" id="PTHR21660">
    <property type="entry name" value="THIOESTERASE SUPERFAMILY MEMBER-RELATED"/>
    <property type="match status" value="1"/>
</dbReference>
<comment type="similarity">
    <text evidence="1">Belongs to the thioesterase PaaI family.</text>
</comment>
<evidence type="ECO:0000259" key="3">
    <source>
        <dbReference type="Pfam" id="PF03061"/>
    </source>
</evidence>
<evidence type="ECO:0000256" key="2">
    <source>
        <dbReference type="ARBA" id="ARBA00022801"/>
    </source>
</evidence>
<dbReference type="InterPro" id="IPR006683">
    <property type="entry name" value="Thioestr_dom"/>
</dbReference>
<dbReference type="AlphaFoldDB" id="A0A943YY49"/>
<dbReference type="NCBIfam" id="TIGR00369">
    <property type="entry name" value="unchar_dom_1"/>
    <property type="match status" value="1"/>
</dbReference>
<sequence length="151" mass="16434">MEDYINQGAHNHIHNIEGFDTMSLIELEEGRAVVQAKTGTGFANTRNFIHGGVLMALCDMTASAAVYSYGKRNVTLQCGFNFLHGVDVDDESVMTCEADVAHNGRKTVVVDVVVKDPKGRVCVKATFTQFVVQIMGPEDEIPMTPSQKAAI</sequence>
<name>A0A943YY49_9ACTN</name>
<dbReference type="InterPro" id="IPR029069">
    <property type="entry name" value="HotDog_dom_sf"/>
</dbReference>
<dbReference type="InterPro" id="IPR003736">
    <property type="entry name" value="PAAI_dom"/>
</dbReference>
<feature type="domain" description="Thioesterase" evidence="3">
    <location>
        <begin position="47"/>
        <end position="122"/>
    </location>
</feature>